<keyword evidence="2" id="KW-0812">Transmembrane</keyword>
<proteinExistence type="predicted"/>
<dbReference type="EMBL" id="CAUYUJ010002397">
    <property type="protein sequence ID" value="CAK0800598.1"/>
    <property type="molecule type" value="Genomic_DNA"/>
</dbReference>
<feature type="region of interest" description="Disordered" evidence="1">
    <location>
        <begin position="106"/>
        <end position="188"/>
    </location>
</feature>
<sequence length="234" mass="25145">MLQGNATPSGDLQNRGSIAFLCRPPLFRFVQELHGAELTIAATVGSQSEVMDARQDRPAIVGKRVRLRSSMTLTASYARLRSEPGIAIIWLWLLLALLLARCRGRRRPARRGGRGAGRPRARGAGQAGRPRVGGRHAAEGAPVPQPERRRPVPQPGEPRQGERGRRQHAAVRLPDDPGQDLAARPLPELAGGRAVPALGLGAELAHPRARPGPHGLRGRAGEAAASRTWSKVKE</sequence>
<feature type="transmembrane region" description="Helical" evidence="2">
    <location>
        <begin position="85"/>
        <end position="102"/>
    </location>
</feature>
<keyword evidence="4" id="KW-1185">Reference proteome</keyword>
<feature type="non-terminal residue" evidence="3">
    <location>
        <position position="234"/>
    </location>
</feature>
<dbReference type="Proteomes" id="UP001189429">
    <property type="component" value="Unassembled WGS sequence"/>
</dbReference>
<evidence type="ECO:0000313" key="3">
    <source>
        <dbReference type="EMBL" id="CAK0800598.1"/>
    </source>
</evidence>
<feature type="region of interest" description="Disordered" evidence="1">
    <location>
        <begin position="205"/>
        <end position="234"/>
    </location>
</feature>
<name>A0ABN9Q802_9DINO</name>
<reference evidence="3" key="1">
    <citation type="submission" date="2023-10" db="EMBL/GenBank/DDBJ databases">
        <authorList>
            <person name="Chen Y."/>
            <person name="Shah S."/>
            <person name="Dougan E. K."/>
            <person name="Thang M."/>
            <person name="Chan C."/>
        </authorList>
    </citation>
    <scope>NUCLEOTIDE SEQUENCE [LARGE SCALE GENOMIC DNA]</scope>
</reference>
<comment type="caution">
    <text evidence="3">The sequence shown here is derived from an EMBL/GenBank/DDBJ whole genome shotgun (WGS) entry which is preliminary data.</text>
</comment>
<gene>
    <name evidence="3" type="ORF">PCOR1329_LOCUS8707</name>
</gene>
<protein>
    <submittedName>
        <fullName evidence="3">Uncharacterized protein</fullName>
    </submittedName>
</protein>
<evidence type="ECO:0000256" key="2">
    <source>
        <dbReference type="SAM" id="Phobius"/>
    </source>
</evidence>
<evidence type="ECO:0000313" key="4">
    <source>
        <dbReference type="Proteomes" id="UP001189429"/>
    </source>
</evidence>
<keyword evidence="2" id="KW-1133">Transmembrane helix</keyword>
<keyword evidence="2" id="KW-0472">Membrane</keyword>
<accession>A0ABN9Q802</accession>
<evidence type="ECO:0000256" key="1">
    <source>
        <dbReference type="SAM" id="MobiDB-lite"/>
    </source>
</evidence>
<organism evidence="3 4">
    <name type="scientific">Prorocentrum cordatum</name>
    <dbReference type="NCBI Taxonomy" id="2364126"/>
    <lineage>
        <taxon>Eukaryota</taxon>
        <taxon>Sar</taxon>
        <taxon>Alveolata</taxon>
        <taxon>Dinophyceae</taxon>
        <taxon>Prorocentrales</taxon>
        <taxon>Prorocentraceae</taxon>
        <taxon>Prorocentrum</taxon>
    </lineage>
</organism>
<feature type="compositionally biased region" description="Basic residues" evidence="1">
    <location>
        <begin position="106"/>
        <end position="121"/>
    </location>
</feature>